<name>A0A8R1INW4_CAEJA</name>
<protein>
    <recommendedName>
        <fullName evidence="5">Stromal cell-derived factor 4</fullName>
    </recommendedName>
</protein>
<evidence type="ECO:0000256" key="1">
    <source>
        <dbReference type="ARBA" id="ARBA00022837"/>
    </source>
</evidence>
<feature type="compositionally biased region" description="Basic and acidic residues" evidence="2">
    <location>
        <begin position="43"/>
        <end position="57"/>
    </location>
</feature>
<sequence length="137" mass="16169">MDDILTPQELKIQIQQNMKEHLEKSRKDSNAFFKLVDRDNDRSVDTNDDNVITREEFIDGTPANDPNPENAKMEEAERERRLVEFDEEIDVNGDGKANFRELYEYVDPQNFRMAAKEVNDVNNLSKIPVPIWQFCRY</sequence>
<dbReference type="InterPro" id="IPR018247">
    <property type="entry name" value="EF_Hand_1_Ca_BS"/>
</dbReference>
<evidence type="ECO:0008006" key="5">
    <source>
        <dbReference type="Google" id="ProtNLM"/>
    </source>
</evidence>
<keyword evidence="4" id="KW-1185">Reference proteome</keyword>
<feature type="region of interest" description="Disordered" evidence="2">
    <location>
        <begin position="43"/>
        <end position="79"/>
    </location>
</feature>
<accession>A0A8R1INW4</accession>
<organism evidence="3 4">
    <name type="scientific">Caenorhabditis japonica</name>
    <dbReference type="NCBI Taxonomy" id="281687"/>
    <lineage>
        <taxon>Eukaryota</taxon>
        <taxon>Metazoa</taxon>
        <taxon>Ecdysozoa</taxon>
        <taxon>Nematoda</taxon>
        <taxon>Chromadorea</taxon>
        <taxon>Rhabditida</taxon>
        <taxon>Rhabditina</taxon>
        <taxon>Rhabditomorpha</taxon>
        <taxon>Rhabditoidea</taxon>
        <taxon>Rhabditidae</taxon>
        <taxon>Peloderinae</taxon>
        <taxon>Caenorhabditis</taxon>
    </lineage>
</organism>
<dbReference type="EnsemblMetazoa" id="CJA35990.1">
    <property type="protein sequence ID" value="CJA35990.1"/>
    <property type="gene ID" value="WBGene00211837"/>
</dbReference>
<dbReference type="Gene3D" id="1.10.238.10">
    <property type="entry name" value="EF-hand"/>
    <property type="match status" value="1"/>
</dbReference>
<proteinExistence type="predicted"/>
<dbReference type="Proteomes" id="UP000005237">
    <property type="component" value="Unassembled WGS sequence"/>
</dbReference>
<reference evidence="4" key="1">
    <citation type="submission" date="2010-08" db="EMBL/GenBank/DDBJ databases">
        <authorList>
            <consortium name="Caenorhabditis japonica Sequencing Consortium"/>
            <person name="Wilson R.K."/>
        </authorList>
    </citation>
    <scope>NUCLEOTIDE SEQUENCE [LARGE SCALE GENOMIC DNA]</scope>
    <source>
        <strain evidence="4">DF5081</strain>
    </source>
</reference>
<reference evidence="3" key="2">
    <citation type="submission" date="2022-06" db="UniProtKB">
        <authorList>
            <consortium name="EnsemblMetazoa"/>
        </authorList>
    </citation>
    <scope>IDENTIFICATION</scope>
    <source>
        <strain evidence="3">DF5081</strain>
    </source>
</reference>
<keyword evidence="1" id="KW-0106">Calcium</keyword>
<dbReference type="InterPro" id="IPR011992">
    <property type="entry name" value="EF-hand-dom_pair"/>
</dbReference>
<dbReference type="PROSITE" id="PS00018">
    <property type="entry name" value="EF_HAND_1"/>
    <property type="match status" value="1"/>
</dbReference>
<dbReference type="SUPFAM" id="SSF47473">
    <property type="entry name" value="EF-hand"/>
    <property type="match status" value="1"/>
</dbReference>
<evidence type="ECO:0000256" key="2">
    <source>
        <dbReference type="SAM" id="MobiDB-lite"/>
    </source>
</evidence>
<evidence type="ECO:0000313" key="4">
    <source>
        <dbReference type="Proteomes" id="UP000005237"/>
    </source>
</evidence>
<evidence type="ECO:0000313" key="3">
    <source>
        <dbReference type="EnsemblMetazoa" id="CJA35990.1"/>
    </source>
</evidence>
<dbReference type="AlphaFoldDB" id="A0A8R1INW4"/>